<dbReference type="AlphaFoldDB" id="G1XHW9"/>
<comment type="caution">
    <text evidence="2">The sequence shown here is derived from an EMBL/GenBank/DDBJ whole genome shotgun (WGS) entry which is preliminary data.</text>
</comment>
<keyword evidence="1" id="KW-0732">Signal</keyword>
<evidence type="ECO:0000313" key="3">
    <source>
        <dbReference type="Proteomes" id="UP000008784"/>
    </source>
</evidence>
<dbReference type="GO" id="GO:0070403">
    <property type="term" value="F:NAD+ binding"/>
    <property type="evidence" value="ECO:0007669"/>
    <property type="project" value="InterPro"/>
</dbReference>
<evidence type="ECO:0000313" key="2">
    <source>
        <dbReference type="EMBL" id="EGX47277.1"/>
    </source>
</evidence>
<keyword evidence="3" id="KW-1185">Reference proteome</keyword>
<feature type="signal peptide" evidence="1">
    <location>
        <begin position="1"/>
        <end position="23"/>
    </location>
</feature>
<organism evidence="2 3">
    <name type="scientific">Arthrobotrys oligospora (strain ATCC 24927 / CBS 115.81 / DSM 1491)</name>
    <name type="common">Nematode-trapping fungus</name>
    <name type="synonym">Didymozoophaga oligospora</name>
    <dbReference type="NCBI Taxonomy" id="756982"/>
    <lineage>
        <taxon>Eukaryota</taxon>
        <taxon>Fungi</taxon>
        <taxon>Dikarya</taxon>
        <taxon>Ascomycota</taxon>
        <taxon>Pezizomycotina</taxon>
        <taxon>Orbiliomycetes</taxon>
        <taxon>Orbiliales</taxon>
        <taxon>Orbiliaceae</taxon>
        <taxon>Orbilia</taxon>
        <taxon>Orbilia oligospora</taxon>
    </lineage>
</organism>
<dbReference type="InParanoid" id="G1XHW9"/>
<dbReference type="EMBL" id="ADOT01000163">
    <property type="protein sequence ID" value="EGX47277.1"/>
    <property type="molecule type" value="Genomic_DNA"/>
</dbReference>
<proteinExistence type="predicted"/>
<dbReference type="HOGENOM" id="CLU_2060942_0_0_1"/>
<dbReference type="GeneID" id="22895059"/>
<dbReference type="InterPro" id="IPR003000">
    <property type="entry name" value="Sirtuin"/>
</dbReference>
<gene>
    <name evidence="2" type="ORF">AOL_s00091g21</name>
</gene>
<dbReference type="Gene3D" id="3.40.50.1220">
    <property type="entry name" value="TPP-binding domain"/>
    <property type="match status" value="1"/>
</dbReference>
<dbReference type="STRING" id="756982.G1XHW9"/>
<dbReference type="OrthoDB" id="2919105at2759"/>
<reference evidence="2 3" key="1">
    <citation type="journal article" date="2011" name="PLoS Pathog.">
        <title>Genomic and proteomic analyses of the fungus Arthrobotrys oligospora provide insights into nematode-trap formation.</title>
        <authorList>
            <person name="Yang J."/>
            <person name="Wang L."/>
            <person name="Ji X."/>
            <person name="Feng Y."/>
            <person name="Li X."/>
            <person name="Zou C."/>
            <person name="Xu J."/>
            <person name="Ren Y."/>
            <person name="Mi Q."/>
            <person name="Wu J."/>
            <person name="Liu S."/>
            <person name="Liu Y."/>
            <person name="Huang X."/>
            <person name="Wang H."/>
            <person name="Niu X."/>
            <person name="Li J."/>
            <person name="Liang L."/>
            <person name="Luo Y."/>
            <person name="Ji K."/>
            <person name="Zhou W."/>
            <person name="Yu Z."/>
            <person name="Li G."/>
            <person name="Liu Y."/>
            <person name="Li L."/>
            <person name="Qiao M."/>
            <person name="Feng L."/>
            <person name="Zhang K.-Q."/>
        </authorList>
    </citation>
    <scope>NUCLEOTIDE SEQUENCE [LARGE SCALE GENOMIC DNA]</scope>
    <source>
        <strain evidence="3">ATCC 24927 / CBS 115.81 / DSM 1491</strain>
    </source>
</reference>
<dbReference type="RefSeq" id="XP_011124081.1">
    <property type="nucleotide sequence ID" value="XM_011125779.1"/>
</dbReference>
<dbReference type="Pfam" id="PF02146">
    <property type="entry name" value="SIR2"/>
    <property type="match status" value="1"/>
</dbReference>
<sequence>MSVRRIAQTKSLILLYGAGVSVAAGIEPFERHNDTESRRKWDWNIAFGAGPAEENEWLEWAASEQRRLFQCEPTKFHRWLNLEKSGRIKSIFSMNMDGLEIKSGLIPNVHYYPVRLPQI</sequence>
<accession>G1XHW9</accession>
<feature type="chain" id="PRO_5003427059" evidence="1">
    <location>
        <begin position="24"/>
        <end position="119"/>
    </location>
</feature>
<protein>
    <submittedName>
        <fullName evidence="2">Uncharacterized protein</fullName>
    </submittedName>
</protein>
<evidence type="ECO:0000256" key="1">
    <source>
        <dbReference type="SAM" id="SignalP"/>
    </source>
</evidence>
<dbReference type="InterPro" id="IPR029035">
    <property type="entry name" value="DHS-like_NAD/FAD-binding_dom"/>
</dbReference>
<dbReference type="SUPFAM" id="SSF52467">
    <property type="entry name" value="DHS-like NAD/FAD-binding domain"/>
    <property type="match status" value="1"/>
</dbReference>
<name>G1XHW9_ARTOA</name>
<dbReference type="Proteomes" id="UP000008784">
    <property type="component" value="Unassembled WGS sequence"/>
</dbReference>